<gene>
    <name evidence="1" type="ORF">OF897_01865</name>
</gene>
<accession>A0ABT3XKJ3</accession>
<name>A0ABT3XKJ3_9FLAO</name>
<evidence type="ECO:0008006" key="3">
    <source>
        <dbReference type="Google" id="ProtNLM"/>
    </source>
</evidence>
<dbReference type="PROSITE" id="PS51257">
    <property type="entry name" value="PROKAR_LIPOPROTEIN"/>
    <property type="match status" value="1"/>
</dbReference>
<dbReference type="RefSeq" id="WP_267263988.1">
    <property type="nucleotide sequence ID" value="NZ_JAOVZW010000001.1"/>
</dbReference>
<keyword evidence="2" id="KW-1185">Reference proteome</keyword>
<evidence type="ECO:0000313" key="1">
    <source>
        <dbReference type="EMBL" id="MCX8522667.1"/>
    </source>
</evidence>
<sequence>MIWVKRYFLILTVLLIGCKEEKTFADDIVLSFPQDEKLTFQEFNEATEEYEKSIMYVGKDTSIINVKYFRIPPLPLASNYKLDSSYIQKQKLISFCFNGAFDRMKYSNKPILFDSLSENNIEISIKIKDTIPHYAYNNQTKELKKYKAFPTFIKNISGKKLILPEFKNFPIAFLNKQNRWQIIRNDNFLIFDNGNWKHRYWEFNPNEIMVFSVNFLDGKEKGKFKVLIGNTSSEEFEMNYDKKIIDYQRDTYFVK</sequence>
<reference evidence="1" key="1">
    <citation type="submission" date="2022-10" db="EMBL/GenBank/DDBJ databases">
        <title>Chryseobacterium sp. nov., a novel bacterial species.</title>
        <authorList>
            <person name="Cao Y."/>
        </authorList>
    </citation>
    <scope>NUCLEOTIDE SEQUENCE</scope>
    <source>
        <strain evidence="1">CCTCC AB2015118</strain>
    </source>
</reference>
<comment type="caution">
    <text evidence="1">The sequence shown here is derived from an EMBL/GenBank/DDBJ whole genome shotgun (WGS) entry which is preliminary data.</text>
</comment>
<protein>
    <recommendedName>
        <fullName evidence="3">Lipoprotein</fullName>
    </recommendedName>
</protein>
<organism evidence="1 2">
    <name type="scientific">Chryseobacterium formosus</name>
    <dbReference type="NCBI Taxonomy" id="1537363"/>
    <lineage>
        <taxon>Bacteria</taxon>
        <taxon>Pseudomonadati</taxon>
        <taxon>Bacteroidota</taxon>
        <taxon>Flavobacteriia</taxon>
        <taxon>Flavobacteriales</taxon>
        <taxon>Weeksellaceae</taxon>
        <taxon>Chryseobacterium group</taxon>
        <taxon>Chryseobacterium</taxon>
    </lineage>
</organism>
<dbReference type="Proteomes" id="UP001073122">
    <property type="component" value="Unassembled WGS sequence"/>
</dbReference>
<evidence type="ECO:0000313" key="2">
    <source>
        <dbReference type="Proteomes" id="UP001073122"/>
    </source>
</evidence>
<proteinExistence type="predicted"/>
<dbReference type="EMBL" id="JAOVZW010000001">
    <property type="protein sequence ID" value="MCX8522667.1"/>
    <property type="molecule type" value="Genomic_DNA"/>
</dbReference>